<accession>A0ABS9DP86</accession>
<dbReference type="InterPro" id="IPR012349">
    <property type="entry name" value="Split_barrel_FMN-bd"/>
</dbReference>
<dbReference type="EMBL" id="JAKGCU010000021">
    <property type="protein sequence ID" value="MCF3940419.1"/>
    <property type="molecule type" value="Genomic_DNA"/>
</dbReference>
<feature type="domain" description="Flavin reductase like" evidence="2">
    <location>
        <begin position="1"/>
        <end position="55"/>
    </location>
</feature>
<organism evidence="3 4">
    <name type="scientific">Gordonia tangerina</name>
    <dbReference type="NCBI Taxonomy" id="2911060"/>
    <lineage>
        <taxon>Bacteria</taxon>
        <taxon>Bacillati</taxon>
        <taxon>Actinomycetota</taxon>
        <taxon>Actinomycetes</taxon>
        <taxon>Mycobacteriales</taxon>
        <taxon>Gordoniaceae</taxon>
        <taxon>Gordonia</taxon>
    </lineage>
</organism>
<dbReference type="Gene3D" id="2.30.110.10">
    <property type="entry name" value="Electron Transport, Fmn-binding Protein, Chain A"/>
    <property type="match status" value="1"/>
</dbReference>
<dbReference type="InterPro" id="IPR002563">
    <property type="entry name" value="Flavin_Rdtase-like_dom"/>
</dbReference>
<protein>
    <submittedName>
        <fullName evidence="3">Flavin reductase family protein</fullName>
    </submittedName>
</protein>
<dbReference type="Proteomes" id="UP001108089">
    <property type="component" value="Unassembled WGS sequence"/>
</dbReference>
<dbReference type="SUPFAM" id="SSF50475">
    <property type="entry name" value="FMN-binding split barrel"/>
    <property type="match status" value="1"/>
</dbReference>
<reference evidence="3" key="1">
    <citation type="submission" date="2022-01" db="EMBL/GenBank/DDBJ databases">
        <title>Gordonia xiamenensis sp. nov., isolated from surface seawater in Xiamen.</title>
        <authorList>
            <person name="He Y.F."/>
        </authorList>
    </citation>
    <scope>NUCLEOTIDE SEQUENCE</scope>
    <source>
        <strain evidence="3">GW1C4-4</strain>
    </source>
</reference>
<proteinExistence type="predicted"/>
<evidence type="ECO:0000313" key="3">
    <source>
        <dbReference type="EMBL" id="MCF3940419.1"/>
    </source>
</evidence>
<feature type="region of interest" description="Disordered" evidence="1">
    <location>
        <begin position="52"/>
        <end position="92"/>
    </location>
</feature>
<feature type="compositionally biased region" description="Low complexity" evidence="1">
    <location>
        <begin position="64"/>
        <end position="77"/>
    </location>
</feature>
<name>A0ABS9DP86_9ACTN</name>
<keyword evidence="4" id="KW-1185">Reference proteome</keyword>
<gene>
    <name evidence="3" type="ORF">L1892_18775</name>
</gene>
<evidence type="ECO:0000259" key="2">
    <source>
        <dbReference type="Pfam" id="PF01613"/>
    </source>
</evidence>
<sequence>MAGVCAPVSVVTTADIEGPHGATVSSLASLSLRPALVSIALDRQSALLSRILRSRSPPPLGSCTSDSRSPTSQRSSQMRPETVPHPTAEPGS</sequence>
<evidence type="ECO:0000313" key="4">
    <source>
        <dbReference type="Proteomes" id="UP001108089"/>
    </source>
</evidence>
<comment type="caution">
    <text evidence="3">The sequence shown here is derived from an EMBL/GenBank/DDBJ whole genome shotgun (WGS) entry which is preliminary data.</text>
</comment>
<dbReference type="Pfam" id="PF01613">
    <property type="entry name" value="Flavin_Reduct"/>
    <property type="match status" value="1"/>
</dbReference>
<evidence type="ECO:0000256" key="1">
    <source>
        <dbReference type="SAM" id="MobiDB-lite"/>
    </source>
</evidence>